<comment type="caution">
    <text evidence="1">The sequence shown here is derived from an EMBL/GenBank/DDBJ whole genome shotgun (WGS) entry which is preliminary data.</text>
</comment>
<evidence type="ECO:0000313" key="1">
    <source>
        <dbReference type="EMBL" id="ENO15015.2"/>
    </source>
</evidence>
<gene>
    <name evidence="1" type="ORF">J057_06691</name>
</gene>
<accession>N6VXL7</accession>
<dbReference type="Proteomes" id="UP000013165">
    <property type="component" value="Unassembled WGS sequence"/>
</dbReference>
<dbReference type="SUPFAM" id="SSF53955">
    <property type="entry name" value="Lysozyme-like"/>
    <property type="match status" value="1"/>
</dbReference>
<name>N6VXL7_9GAMM</name>
<dbReference type="PATRIC" id="fig|626887.3.peg.1328"/>
<proteinExistence type="predicted"/>
<dbReference type="Gene3D" id="1.10.530.10">
    <property type="match status" value="1"/>
</dbReference>
<dbReference type="eggNOG" id="ENOG502ZA7X">
    <property type="taxonomic scope" value="Bacteria"/>
</dbReference>
<dbReference type="STRING" id="626887.J057_06691"/>
<evidence type="ECO:0008006" key="3">
    <source>
        <dbReference type="Google" id="ProtNLM"/>
    </source>
</evidence>
<dbReference type="InterPro" id="IPR023346">
    <property type="entry name" value="Lysozyme-like_dom_sf"/>
</dbReference>
<dbReference type="AlphaFoldDB" id="N6VXL7"/>
<reference evidence="1 2" key="1">
    <citation type="journal article" date="2013" name="Genome Announc.">
        <title>Genome Sequence of the Polycyclic Aromatic Hydrocarbon-Degrading Bacterium Strain Marinobacter nanhaiticus D15-8WT.</title>
        <authorList>
            <person name="Cui Z."/>
            <person name="Gao W."/>
            <person name="Li Q."/>
            <person name="Xu G."/>
            <person name="Zheng L."/>
        </authorList>
    </citation>
    <scope>NUCLEOTIDE SEQUENCE [LARGE SCALE GENOMIC DNA]</scope>
    <source>
        <strain evidence="1 2">D15-8W</strain>
    </source>
</reference>
<protein>
    <recommendedName>
        <fullName evidence="3">Lytic transglycosylase domain-containing protein</fullName>
    </recommendedName>
</protein>
<sequence>MEENGYCSEAERHILFDRRGRFLGYMENAETREATQHRLNKTRQSMAEDGRADYWVAGAPDATGYPFALACDQPHVNLDEALGRYVGRQSSGLIWGAWDDLDLGTREKPVSLNAALGYVYTTRYEQRRLDDVPEDMPRFLAGQLLIESGGQQRAHSAANARGIMQLSSVVLGDCGIGPRNYWHRLAQLDCALSLTAQNARNLRPAFDARFGHLPKEKRDRLFTLLLVQAYHGGAARVQTLLEDDDLAQPAAYFAANHARFSAGDMAYGLIFHNLGRNRLGLSSLYYVADVELAAAALCRLPQMEGDPVCVD</sequence>
<dbReference type="OrthoDB" id="5699584at2"/>
<dbReference type="EMBL" id="APLQ01000011">
    <property type="protein sequence ID" value="ENO15015.2"/>
    <property type="molecule type" value="Genomic_DNA"/>
</dbReference>
<organism evidence="1 2">
    <name type="scientific">Marinobacter nanhaiticus D15-8W</name>
    <dbReference type="NCBI Taxonomy" id="626887"/>
    <lineage>
        <taxon>Bacteria</taxon>
        <taxon>Pseudomonadati</taxon>
        <taxon>Pseudomonadota</taxon>
        <taxon>Gammaproteobacteria</taxon>
        <taxon>Pseudomonadales</taxon>
        <taxon>Marinobacteraceae</taxon>
        <taxon>Marinobacter</taxon>
    </lineage>
</organism>
<keyword evidence="2" id="KW-1185">Reference proteome</keyword>
<dbReference type="HOGENOM" id="CLU_778025_0_0_6"/>
<evidence type="ECO:0000313" key="2">
    <source>
        <dbReference type="Proteomes" id="UP000013165"/>
    </source>
</evidence>